<dbReference type="CDD" id="cd10973">
    <property type="entry name" value="CE4_DAC_u4_5s"/>
    <property type="match status" value="1"/>
</dbReference>
<dbReference type="GO" id="GO:0016787">
    <property type="term" value="F:hydrolase activity"/>
    <property type="evidence" value="ECO:0007669"/>
    <property type="project" value="UniProtKB-KW"/>
</dbReference>
<dbReference type="PROSITE" id="PS51677">
    <property type="entry name" value="NODB"/>
    <property type="match status" value="1"/>
</dbReference>
<keyword evidence="2" id="KW-0732">Signal</keyword>
<dbReference type="Gene3D" id="3.20.20.370">
    <property type="entry name" value="Glycoside hydrolase/deacetylase"/>
    <property type="match status" value="1"/>
</dbReference>
<evidence type="ECO:0000256" key="3">
    <source>
        <dbReference type="SAM" id="Phobius"/>
    </source>
</evidence>
<dbReference type="InterPro" id="IPR011330">
    <property type="entry name" value="Glyco_hydro/deAcase_b/a-brl"/>
</dbReference>
<dbReference type="Pfam" id="PF01522">
    <property type="entry name" value="Polysacc_deac_1"/>
    <property type="match status" value="1"/>
</dbReference>
<dbReference type="SUPFAM" id="SSF88713">
    <property type="entry name" value="Glycoside hydrolase/deacetylase"/>
    <property type="match status" value="1"/>
</dbReference>
<dbReference type="RefSeq" id="WP_339615686.1">
    <property type="nucleotide sequence ID" value="NZ_AP031500.1"/>
</dbReference>
<feature type="transmembrane region" description="Helical" evidence="3">
    <location>
        <begin position="12"/>
        <end position="35"/>
    </location>
</feature>
<evidence type="ECO:0000256" key="2">
    <source>
        <dbReference type="ARBA" id="ARBA00022729"/>
    </source>
</evidence>
<dbReference type="InterPro" id="IPR002509">
    <property type="entry name" value="NODB_dom"/>
</dbReference>
<feature type="domain" description="NodB homology" evidence="4">
    <location>
        <begin position="86"/>
        <end position="236"/>
    </location>
</feature>
<keyword evidence="3" id="KW-0812">Transmembrane</keyword>
<name>A0ABV7HYK9_9GAMM</name>
<keyword evidence="3" id="KW-0472">Membrane</keyword>
<evidence type="ECO:0000313" key="5">
    <source>
        <dbReference type="EMBL" id="MFC3156522.1"/>
    </source>
</evidence>
<evidence type="ECO:0000259" key="4">
    <source>
        <dbReference type="PROSITE" id="PS51677"/>
    </source>
</evidence>
<comment type="subcellular location">
    <subcellularLocation>
        <location evidence="1">Secreted</location>
    </subcellularLocation>
</comment>
<dbReference type="PANTHER" id="PTHR34216:SF3">
    <property type="entry name" value="POLY-BETA-1,6-N-ACETYL-D-GLUCOSAMINE N-DEACETYLASE"/>
    <property type="match status" value="1"/>
</dbReference>
<keyword evidence="3" id="KW-1133">Transmembrane helix</keyword>
<keyword evidence="5" id="KW-0378">Hydrolase</keyword>
<reference evidence="6" key="1">
    <citation type="journal article" date="2019" name="Int. J. Syst. Evol. Microbiol.">
        <title>The Global Catalogue of Microorganisms (GCM) 10K type strain sequencing project: providing services to taxonomists for standard genome sequencing and annotation.</title>
        <authorList>
            <consortium name="The Broad Institute Genomics Platform"/>
            <consortium name="The Broad Institute Genome Sequencing Center for Infectious Disease"/>
            <person name="Wu L."/>
            <person name="Ma J."/>
        </authorList>
    </citation>
    <scope>NUCLEOTIDE SEQUENCE [LARGE SCALE GENOMIC DNA]</scope>
    <source>
        <strain evidence="6">KCTC 52141</strain>
    </source>
</reference>
<keyword evidence="6" id="KW-1185">Reference proteome</keyword>
<dbReference type="PANTHER" id="PTHR34216">
    <property type="match status" value="1"/>
</dbReference>
<dbReference type="InterPro" id="IPR051398">
    <property type="entry name" value="Polysacch_Deacetylase"/>
</dbReference>
<accession>A0ABV7HYK9</accession>
<evidence type="ECO:0000313" key="6">
    <source>
        <dbReference type="Proteomes" id="UP001595548"/>
    </source>
</evidence>
<dbReference type="EC" id="3.-.-.-" evidence="5"/>
<proteinExistence type="predicted"/>
<dbReference type="EMBL" id="JBHRTL010000031">
    <property type="protein sequence ID" value="MFC3156522.1"/>
    <property type="molecule type" value="Genomic_DNA"/>
</dbReference>
<protein>
    <submittedName>
        <fullName evidence="5">Polysaccharide deacetylase family protein</fullName>
        <ecNumber evidence="5">3.-.-.-</ecNumber>
    </submittedName>
</protein>
<organism evidence="5 6">
    <name type="scientific">Gilvimarinus japonicus</name>
    <dbReference type="NCBI Taxonomy" id="1796469"/>
    <lineage>
        <taxon>Bacteria</taxon>
        <taxon>Pseudomonadati</taxon>
        <taxon>Pseudomonadota</taxon>
        <taxon>Gammaproteobacteria</taxon>
        <taxon>Cellvibrionales</taxon>
        <taxon>Cellvibrionaceae</taxon>
        <taxon>Gilvimarinus</taxon>
    </lineage>
</organism>
<sequence>MLTEHLFGKRLYLMLLIIMGGWASLPTHAAVILQYHHISDETPDSTSTSVKRFTRHLEYLDEHQFDVVALPALISGLKRGQAFADKTVAITFDDGYRSVYDTAFPLLREHGFAFTVFVNSAPIDQGSEEFVTWPELQEMSKAGATIANHTMSHPYMVRLLPDETDAQWRERITAEITGAEQAIASHIDQSVKLLAYPYGEFDESLKALLQELGFAGFGQHSGPVGVDSDVLALPRFPMGGDFGTQDSFITKINTRALPIKRRQLMDDQDKPLQSAVVVAGSRPRLQLTLDSPALAARLTCYLGGKELSVALEDATVTVMPAQALKPGRSRYNCTARADDGRYYWFSQPWLVTGEQGQWQHES</sequence>
<evidence type="ECO:0000256" key="1">
    <source>
        <dbReference type="ARBA" id="ARBA00004613"/>
    </source>
</evidence>
<gene>
    <name evidence="5" type="ORF">ACFOEB_15020</name>
</gene>
<dbReference type="Proteomes" id="UP001595548">
    <property type="component" value="Unassembled WGS sequence"/>
</dbReference>
<comment type="caution">
    <text evidence="5">The sequence shown here is derived from an EMBL/GenBank/DDBJ whole genome shotgun (WGS) entry which is preliminary data.</text>
</comment>